<dbReference type="AlphaFoldDB" id="A0A1V4A2I2"/>
<keyword evidence="2" id="KW-1185">Reference proteome</keyword>
<dbReference type="Proteomes" id="UP000190539">
    <property type="component" value="Unassembled WGS sequence"/>
</dbReference>
<dbReference type="EMBL" id="MVFC01000031">
    <property type="protein sequence ID" value="OON73438.1"/>
    <property type="molecule type" value="Genomic_DNA"/>
</dbReference>
<comment type="caution">
    <text evidence="1">The sequence shown here is derived from an EMBL/GenBank/DDBJ whole genome shotgun (WGS) entry which is preliminary data.</text>
</comment>
<gene>
    <name evidence="1" type="ORF">B1H18_27000</name>
</gene>
<evidence type="ECO:0000313" key="2">
    <source>
        <dbReference type="Proteomes" id="UP000190539"/>
    </source>
</evidence>
<organism evidence="1 2">
    <name type="scientific">Streptomyces tsukubensis</name>
    <dbReference type="NCBI Taxonomy" id="83656"/>
    <lineage>
        <taxon>Bacteria</taxon>
        <taxon>Bacillati</taxon>
        <taxon>Actinomycetota</taxon>
        <taxon>Actinomycetes</taxon>
        <taxon>Kitasatosporales</taxon>
        <taxon>Streptomycetaceae</taxon>
        <taxon>Streptomyces</taxon>
    </lineage>
</organism>
<sequence>MTTGHVSLHLRRRPGPHRLVAARRRRYRFPARSTSHPYATGPAERTRELGAAHHTGLYGDLEPLASGWSAVTCTS</sequence>
<name>A0A1V4A2I2_9ACTN</name>
<proteinExistence type="predicted"/>
<protein>
    <submittedName>
        <fullName evidence="1">Uncharacterized protein</fullName>
    </submittedName>
</protein>
<reference evidence="1 2" key="1">
    <citation type="submission" date="2017-02" db="EMBL/GenBank/DDBJ databases">
        <title>Draft Genome Sequence of Streptomyces tsukubaensis F601, a Producer of the immunosuppressant tacrolimus FK506.</title>
        <authorList>
            <person name="Zong G."/>
            <person name="Zhong C."/>
            <person name="Fu J."/>
            <person name="Qin R."/>
            <person name="Cao G."/>
        </authorList>
    </citation>
    <scope>NUCLEOTIDE SEQUENCE [LARGE SCALE GENOMIC DNA]</scope>
    <source>
        <strain evidence="1 2">F601</strain>
    </source>
</reference>
<accession>A0A1V4A2I2</accession>
<evidence type="ECO:0000313" key="1">
    <source>
        <dbReference type="EMBL" id="OON73438.1"/>
    </source>
</evidence>